<evidence type="ECO:0000313" key="1">
    <source>
        <dbReference type="EMBL" id="KAG5455603.1"/>
    </source>
</evidence>
<name>A0A8H8DEN6_9FUNG</name>
<accession>A0A8H8DEN6</accession>
<gene>
    <name evidence="1" type="ORF">BJ554DRAFT_4923</name>
</gene>
<organism evidence="1 2">
    <name type="scientific">Olpidium bornovanus</name>
    <dbReference type="NCBI Taxonomy" id="278681"/>
    <lineage>
        <taxon>Eukaryota</taxon>
        <taxon>Fungi</taxon>
        <taxon>Fungi incertae sedis</taxon>
        <taxon>Olpidiomycota</taxon>
        <taxon>Olpidiomycotina</taxon>
        <taxon>Olpidiomycetes</taxon>
        <taxon>Olpidiales</taxon>
        <taxon>Olpidiaceae</taxon>
        <taxon>Olpidium</taxon>
    </lineage>
</organism>
<comment type="caution">
    <text evidence="1">The sequence shown here is derived from an EMBL/GenBank/DDBJ whole genome shotgun (WGS) entry which is preliminary data.</text>
</comment>
<dbReference type="Proteomes" id="UP000673691">
    <property type="component" value="Unassembled WGS sequence"/>
</dbReference>
<sequence>MPLGAASRFGCARTHGKARIQHFESSSGLPLLQREDVAEDSGCSGKELKVSFGFGGLRLRFGERGAGLRARRPL</sequence>
<proteinExistence type="predicted"/>
<dbReference type="AlphaFoldDB" id="A0A8H8DEN6"/>
<dbReference type="EMBL" id="JAEFCI010013096">
    <property type="protein sequence ID" value="KAG5455603.1"/>
    <property type="molecule type" value="Genomic_DNA"/>
</dbReference>
<reference evidence="1 2" key="1">
    <citation type="journal article" name="Sci. Rep.">
        <title>Genome-scale phylogenetic analyses confirm Olpidium as the closest living zoosporic fungus to the non-flagellated, terrestrial fungi.</title>
        <authorList>
            <person name="Chang Y."/>
            <person name="Rochon D."/>
            <person name="Sekimoto S."/>
            <person name="Wang Y."/>
            <person name="Chovatia M."/>
            <person name="Sandor L."/>
            <person name="Salamov A."/>
            <person name="Grigoriev I.V."/>
            <person name="Stajich J.E."/>
            <person name="Spatafora J.W."/>
        </authorList>
    </citation>
    <scope>NUCLEOTIDE SEQUENCE [LARGE SCALE GENOMIC DNA]</scope>
    <source>
        <strain evidence="1">S191</strain>
    </source>
</reference>
<evidence type="ECO:0000313" key="2">
    <source>
        <dbReference type="Proteomes" id="UP000673691"/>
    </source>
</evidence>
<protein>
    <submittedName>
        <fullName evidence="1">Uncharacterized protein</fullName>
    </submittedName>
</protein>
<keyword evidence="2" id="KW-1185">Reference proteome</keyword>